<feature type="region of interest" description="Disordered" evidence="1">
    <location>
        <begin position="199"/>
        <end position="267"/>
    </location>
</feature>
<dbReference type="EMBL" id="CP019948">
    <property type="protein sequence ID" value="ARN81838.1"/>
    <property type="molecule type" value="Genomic_DNA"/>
</dbReference>
<evidence type="ECO:0000313" key="2">
    <source>
        <dbReference type="EMBL" id="ARN81838.1"/>
    </source>
</evidence>
<keyword evidence="3" id="KW-1185">Reference proteome</keyword>
<dbReference type="STRING" id="655015.B1812_12945"/>
<accession>A0A1W6MW53</accession>
<proteinExistence type="predicted"/>
<feature type="region of interest" description="Disordered" evidence="1">
    <location>
        <begin position="570"/>
        <end position="594"/>
    </location>
</feature>
<protein>
    <submittedName>
        <fullName evidence="2">Uncharacterized protein</fullName>
    </submittedName>
</protein>
<gene>
    <name evidence="2" type="ORF">B1812_12945</name>
</gene>
<feature type="compositionally biased region" description="Low complexity" evidence="1">
    <location>
        <begin position="34"/>
        <end position="58"/>
    </location>
</feature>
<feature type="compositionally biased region" description="Low complexity" evidence="1">
    <location>
        <begin position="578"/>
        <end position="594"/>
    </location>
</feature>
<dbReference type="KEGG" id="mbry:B1812_12945"/>
<organism evidence="2 3">
    <name type="scientific">Methylocystis bryophila</name>
    <dbReference type="NCBI Taxonomy" id="655015"/>
    <lineage>
        <taxon>Bacteria</taxon>
        <taxon>Pseudomonadati</taxon>
        <taxon>Pseudomonadota</taxon>
        <taxon>Alphaproteobacteria</taxon>
        <taxon>Hyphomicrobiales</taxon>
        <taxon>Methylocystaceae</taxon>
        <taxon>Methylocystis</taxon>
    </lineage>
</organism>
<reference evidence="2 3" key="1">
    <citation type="submission" date="2017-02" db="EMBL/GenBank/DDBJ databases">
        <authorList>
            <person name="Peterson S.W."/>
        </authorList>
    </citation>
    <scope>NUCLEOTIDE SEQUENCE [LARGE SCALE GENOMIC DNA]</scope>
    <source>
        <strain evidence="2 3">S285</strain>
    </source>
</reference>
<feature type="compositionally biased region" description="Low complexity" evidence="1">
    <location>
        <begin position="68"/>
        <end position="99"/>
    </location>
</feature>
<dbReference type="RefSeq" id="WP_085771955.1">
    <property type="nucleotide sequence ID" value="NZ_AP027149.1"/>
</dbReference>
<feature type="region of interest" description="Disordered" evidence="1">
    <location>
        <begin position="19"/>
        <end position="164"/>
    </location>
</feature>
<evidence type="ECO:0000256" key="1">
    <source>
        <dbReference type="SAM" id="MobiDB-lite"/>
    </source>
</evidence>
<name>A0A1W6MW53_9HYPH</name>
<dbReference type="OrthoDB" id="6065087at2"/>
<evidence type="ECO:0000313" key="3">
    <source>
        <dbReference type="Proteomes" id="UP000193978"/>
    </source>
</evidence>
<feature type="compositionally biased region" description="Pro residues" evidence="1">
    <location>
        <begin position="221"/>
        <end position="237"/>
    </location>
</feature>
<feature type="compositionally biased region" description="Pro residues" evidence="1">
    <location>
        <begin position="246"/>
        <end position="260"/>
    </location>
</feature>
<dbReference type="AlphaFoldDB" id="A0A1W6MW53"/>
<dbReference type="Proteomes" id="UP000193978">
    <property type="component" value="Chromosome"/>
</dbReference>
<feature type="compositionally biased region" description="Pro residues" evidence="1">
    <location>
        <begin position="132"/>
        <end position="148"/>
    </location>
</feature>
<sequence length="594" mass="60401">MAIYTLEYHFLFGRFDGPQVSTYSAESGEAQPLSGAGASPASAGPDAIAAPHSPAHPAGGRRGRAPRARSGPATPRRRYPTTPRAHAVATPRPVAATPPKGHAPPLTPRSAPSGASPVTPAPPARGVVPAPQKAPPPKASPSSPPPGFSGPITPSNLPAGKTPMAWPQATAPVVWADPGKINYGADAAKLSGATPRIAPVAAKTPAGAPPPVTPQHAAATPPGPPAPATPPGPPAPATPQRAPTTPAGPPAPATPAPPPASSRDNPFFTKENADALRASAARRGVDPLDLATVISYETERSFNPNIWGGSPWSGGEYRRGGNYMGLIQFGKPERKQYGAHEGQSFVEQLPAVEAYLKDRGFQPGMGILDLYSTINAGSPGHYNLSDDGGRHTVRTHVQQMLAGVDRQLAREFLDSGGVEARQTMTPSASLGRPVFIGDSIAHGLRGAAHGEGDTKIGRGPQAVLGSIANLPAGALAGRSVVISSGASNYPAGAGALSDQIAAAKEKGATPGRITVMGVGPRRDFAGVNERLRGIAQGAGARFQPLLETGRDLVHPKNYDALLRAVATPEPAVTTPVSAGRSTGAQAGATAAKTP</sequence>